<dbReference type="Pfam" id="PF03133">
    <property type="entry name" value="TTL"/>
    <property type="match status" value="1"/>
</dbReference>
<evidence type="ECO:0000256" key="2">
    <source>
        <dbReference type="ARBA" id="ARBA00022741"/>
    </source>
</evidence>
<feature type="non-terminal residue" evidence="5">
    <location>
        <position position="1060"/>
    </location>
</feature>
<dbReference type="GO" id="GO:0000226">
    <property type="term" value="P:microtubule cytoskeleton organization"/>
    <property type="evidence" value="ECO:0007669"/>
    <property type="project" value="TreeGrafter"/>
</dbReference>
<keyword evidence="1" id="KW-0436">Ligase</keyword>
<evidence type="ECO:0000313" key="6">
    <source>
        <dbReference type="Proteomes" id="UP000243217"/>
    </source>
</evidence>
<dbReference type="PANTHER" id="PTHR12241">
    <property type="entry name" value="TUBULIN POLYGLUTAMYLASE"/>
    <property type="match status" value="1"/>
</dbReference>
<feature type="compositionally biased region" description="Low complexity" evidence="4">
    <location>
        <begin position="238"/>
        <end position="256"/>
    </location>
</feature>
<feature type="compositionally biased region" description="Basic residues" evidence="4">
    <location>
        <begin position="171"/>
        <end position="181"/>
    </location>
</feature>
<evidence type="ECO:0000313" key="5">
    <source>
        <dbReference type="EMBL" id="OQS06659.1"/>
    </source>
</evidence>
<dbReference type="PROSITE" id="PS51221">
    <property type="entry name" value="TTL"/>
    <property type="match status" value="1"/>
</dbReference>
<dbReference type="Proteomes" id="UP000243217">
    <property type="component" value="Unassembled WGS sequence"/>
</dbReference>
<evidence type="ECO:0000256" key="3">
    <source>
        <dbReference type="ARBA" id="ARBA00022840"/>
    </source>
</evidence>
<reference evidence="5 6" key="1">
    <citation type="journal article" date="2014" name="Genome Biol. Evol.">
        <title>The secreted proteins of Achlya hypogyna and Thraustotheca clavata identify the ancestral oomycete secretome and reveal gene acquisitions by horizontal gene transfer.</title>
        <authorList>
            <person name="Misner I."/>
            <person name="Blouin N."/>
            <person name="Leonard G."/>
            <person name="Richards T.A."/>
            <person name="Lane C.E."/>
        </authorList>
    </citation>
    <scope>NUCLEOTIDE SEQUENCE [LARGE SCALE GENOMIC DNA]</scope>
    <source>
        <strain evidence="5 6">ATCC 34112</strain>
    </source>
</reference>
<dbReference type="GO" id="GO:0005524">
    <property type="term" value="F:ATP binding"/>
    <property type="evidence" value="ECO:0007669"/>
    <property type="project" value="UniProtKB-KW"/>
</dbReference>
<dbReference type="Gene3D" id="3.30.470.20">
    <property type="entry name" value="ATP-grasp fold, B domain"/>
    <property type="match status" value="1"/>
</dbReference>
<protein>
    <submittedName>
        <fullName evidence="5">Tubulin polyglutamylase</fullName>
    </submittedName>
</protein>
<dbReference type="SUPFAM" id="SSF56059">
    <property type="entry name" value="Glutathione synthetase ATP-binding domain-like"/>
    <property type="match status" value="1"/>
</dbReference>
<sequence>MESFPLLPLHLIPSLDGAKLHDCRNKLQELLLTLTEEPDDINLGQYIKKEVAVIVTELEDRRARQRIAQLVSGATSIPITEFRSQKPKKIASQVLTPVTGATKPTLQIPSTTAIKQRLPSPKRVQEAEKEMPMQSQPRRLSIKQMLEKAKSTRVAANDPSTRFIIQGAGSLRRRRKVKKAKAPPEESMEEKLKKQKELRRKVAHERLLARQAKIAQKKQQEQERRKALKSKQPEKVNSDASSDSASDIDAANSSSDEYIDETLDAKPNEATKEINLVLEDKPLLTEMISNKDSDITHDERISRINNQLCSISVQENLVRIRAASAQSSRTQEELIDPTTKPKSPAPSKPMAIAPDHCPPPKPTIEPEATKELETFNQPTIAPPSPEKDKGSLAPQESTNIIALEIEPTSASTQFQLNSPQVGVSNQAINSDSEEEVEDENQIEEISLPTTNYDRSTFHSIVPMAILDDALKAMLQKQEAIKPLPEWFQAQRDSVEKLTSPRPLSVRTQPQELSAPGQARQILDNLIQSQNQIKSYQCSIENAIASLAPMPKVPEPEPIKLRPKSSKPARQSNTTRKTKLNLGEPILQRSARSTPRLQETREIGQLLPLTKPISGRQVTDYSKYFKNFLCIMTAFNEKCRDGAALAIKDISQQGETALRFQLKVYTVWKNIMHDYATVFGVEGLLKASHELGASYVYDGSKSTPYTAQYRINSSTRLEVFGIVVQALKKIPDWEELPVDLGLNTTWNLLWTWSKPRVDRQTLLMWQKVNHFAGAKAITRKDMLKKSLHRYTSLGGEKMKSFDISPETFILPNDYIPFVQAFKQRGDSIGAVKNVWIMKPVALSRGRGISLFNDLGQVAYGEAVVVQKYIENPLLLDGFKFDLRLYVLVTSFNPLEAFFYQEGFVRLCTHKYSSDSTEITNLFMHLTNSSIQKYGNMDDAIDNPVNNASSIEAGGTKASLAYLWSRLAAMNAPVERIKEDIINSLVAGEDSIPYQVNSFDVYGYDILLDESFRPWLIEINSSPSMARENNLDYVIKDALMYDTMRLVKPLHFDRAALIQILK</sequence>
<feature type="compositionally biased region" description="Basic and acidic residues" evidence="4">
    <location>
        <begin position="218"/>
        <end position="237"/>
    </location>
</feature>
<dbReference type="STRING" id="74557.A0A1W0A8Y1"/>
<keyword evidence="2" id="KW-0547">Nucleotide-binding</keyword>
<comment type="caution">
    <text evidence="5">The sequence shown here is derived from an EMBL/GenBank/DDBJ whole genome shotgun (WGS) entry which is preliminary data.</text>
</comment>
<dbReference type="InterPro" id="IPR004344">
    <property type="entry name" value="TTL/TTLL_fam"/>
</dbReference>
<dbReference type="PANTHER" id="PTHR12241:SF155">
    <property type="entry name" value="TUBULIN-TYROSINE LIGASE FAMILY PROTEIN"/>
    <property type="match status" value="1"/>
</dbReference>
<keyword evidence="3" id="KW-0067">ATP-binding</keyword>
<evidence type="ECO:0000256" key="4">
    <source>
        <dbReference type="SAM" id="MobiDB-lite"/>
    </source>
</evidence>
<feature type="region of interest" description="Disordered" evidence="4">
    <location>
        <begin position="550"/>
        <end position="598"/>
    </location>
</feature>
<name>A0A1W0A8Y1_9STRA</name>
<dbReference type="GO" id="GO:0070740">
    <property type="term" value="F:tubulin-glutamic acid ligase activity"/>
    <property type="evidence" value="ECO:0007669"/>
    <property type="project" value="TreeGrafter"/>
</dbReference>
<dbReference type="GO" id="GO:0015631">
    <property type="term" value="F:tubulin binding"/>
    <property type="evidence" value="ECO:0007669"/>
    <property type="project" value="TreeGrafter"/>
</dbReference>
<dbReference type="AlphaFoldDB" id="A0A1W0A8Y1"/>
<dbReference type="EMBL" id="JNBS01000318">
    <property type="protein sequence ID" value="OQS06659.1"/>
    <property type="molecule type" value="Genomic_DNA"/>
</dbReference>
<keyword evidence="6" id="KW-1185">Reference proteome</keyword>
<proteinExistence type="predicted"/>
<dbReference type="OrthoDB" id="202825at2759"/>
<gene>
    <name evidence="5" type="ORF">THRCLA_01314</name>
</gene>
<organism evidence="5 6">
    <name type="scientific">Thraustotheca clavata</name>
    <dbReference type="NCBI Taxonomy" id="74557"/>
    <lineage>
        <taxon>Eukaryota</taxon>
        <taxon>Sar</taxon>
        <taxon>Stramenopiles</taxon>
        <taxon>Oomycota</taxon>
        <taxon>Saprolegniomycetes</taxon>
        <taxon>Saprolegniales</taxon>
        <taxon>Achlyaceae</taxon>
        <taxon>Thraustotheca</taxon>
    </lineage>
</organism>
<feature type="region of interest" description="Disordered" evidence="4">
    <location>
        <begin position="324"/>
        <end position="366"/>
    </location>
</feature>
<dbReference type="GO" id="GO:0036064">
    <property type="term" value="C:ciliary basal body"/>
    <property type="evidence" value="ECO:0007669"/>
    <property type="project" value="TreeGrafter"/>
</dbReference>
<feature type="region of interest" description="Disordered" evidence="4">
    <location>
        <begin position="152"/>
        <end position="199"/>
    </location>
</feature>
<accession>A0A1W0A8Y1</accession>
<evidence type="ECO:0000256" key="1">
    <source>
        <dbReference type="ARBA" id="ARBA00022598"/>
    </source>
</evidence>
<feature type="region of interest" description="Disordered" evidence="4">
    <location>
        <begin position="212"/>
        <end position="257"/>
    </location>
</feature>